<name>A0ABR8IS06_APHFL</name>
<dbReference type="InterPro" id="IPR041685">
    <property type="entry name" value="AAA_GajA/Old/RecF-like"/>
</dbReference>
<dbReference type="RefSeq" id="WP_190386016.1">
    <property type="nucleotide sequence ID" value="NZ_JACJTM010000027.1"/>
</dbReference>
<evidence type="ECO:0000256" key="1">
    <source>
        <dbReference type="SAM" id="Phobius"/>
    </source>
</evidence>
<reference evidence="3 4" key="1">
    <citation type="journal article" date="2020" name="ISME J.">
        <title>Comparative genomics reveals insights into cyanobacterial evolution and habitat adaptation.</title>
        <authorList>
            <person name="Chen M.Y."/>
            <person name="Teng W.K."/>
            <person name="Zhao L."/>
            <person name="Hu C.X."/>
            <person name="Zhou Y.K."/>
            <person name="Han B.P."/>
            <person name="Song L.R."/>
            <person name="Shu W.S."/>
        </authorList>
    </citation>
    <scope>NUCLEOTIDE SEQUENCE [LARGE SCALE GENOMIC DNA]</scope>
    <source>
        <strain evidence="3 4">FACHB-1249</strain>
    </source>
</reference>
<evidence type="ECO:0000313" key="3">
    <source>
        <dbReference type="EMBL" id="MBD2686116.1"/>
    </source>
</evidence>
<dbReference type="InterPro" id="IPR027417">
    <property type="entry name" value="P-loop_NTPase"/>
</dbReference>
<dbReference type="GeneID" id="78217973"/>
<keyword evidence="4" id="KW-1185">Reference proteome</keyword>
<evidence type="ECO:0000259" key="2">
    <source>
        <dbReference type="Pfam" id="PF13175"/>
    </source>
</evidence>
<protein>
    <submittedName>
        <fullName evidence="3">AAA family ATPase</fullName>
    </submittedName>
</protein>
<accession>A0ABR8IS06</accession>
<comment type="caution">
    <text evidence="3">The sequence shown here is derived from an EMBL/GenBank/DDBJ whole genome shotgun (WGS) entry which is preliminary data.</text>
</comment>
<dbReference type="Gene3D" id="3.40.50.300">
    <property type="entry name" value="P-loop containing nucleotide triphosphate hydrolases"/>
    <property type="match status" value="1"/>
</dbReference>
<dbReference type="InterPro" id="IPR051396">
    <property type="entry name" value="Bact_Antivir_Def_Nuclease"/>
</dbReference>
<keyword evidence="1" id="KW-1133">Transmembrane helix</keyword>
<gene>
    <name evidence="3" type="ORF">H6G43_13010</name>
</gene>
<dbReference type="EMBL" id="JACJTM010000027">
    <property type="protein sequence ID" value="MBD2686116.1"/>
    <property type="molecule type" value="Genomic_DNA"/>
</dbReference>
<organism evidence="3 4">
    <name type="scientific">Aphanizomenon flos-aquae FACHB-1249</name>
    <dbReference type="NCBI Taxonomy" id="2692889"/>
    <lineage>
        <taxon>Bacteria</taxon>
        <taxon>Bacillati</taxon>
        <taxon>Cyanobacteriota</taxon>
        <taxon>Cyanophyceae</taxon>
        <taxon>Nostocales</taxon>
        <taxon>Aphanizomenonaceae</taxon>
        <taxon>Aphanizomenon</taxon>
    </lineage>
</organism>
<feature type="transmembrane region" description="Helical" evidence="1">
    <location>
        <begin position="242"/>
        <end position="260"/>
    </location>
</feature>
<sequence length="598" mass="69547">MRREHSISDETLNKLLYELQNNNIFALVGENMSGKTELMRKFRDSKKYLRENIEFLTLHIELPLNQYLISHNDKPSETIRSDEVIKIVDKIQNINSISPNDDILKSIIANVNESLRIFHGNKVDIIFAISLIIQINLHTLALLLLLDYKNLKVIIREIEPKKERTKRPLNQVIRTTLGINIEDLDNIPPEDLNNLHECILDLIKKSNFKINNVNNDQINQVKKCIKVVFNGRSEVSLTQASAGLGVLVSLIFVIEAISYFQNINCLLLIDEPEAYLHPAWQKELIKYLQKKSNERINIMFSTHSQHLILTDKLDSIGLVKYSDKKIDFEKLFDNIPFINPQKDRELNILKPIEDALGIELNIFSTPFITVEGEEEMMLFSYLFPKFTSQIPPRIINLHGKDNLIPYILLSKIYEEQNKGIKSVFVLDADVDFRSAIKHIEKRKEAIIKLQNRFIFIGKKLYDFQELYPNNDLTKHTGNEECLEDFFAVKILGQNNQDGYKEIKQITKYLVNQIQDEILVNKLIPIIENKNVTKFKDITSIIGQSIKTPFSSSDPEIYNQKQLVQKIKELVLKKVLEEEDKLENIRFLINQIRQKITQL</sequence>
<feature type="domain" description="Endonuclease GajA/Old nuclease/RecF-like AAA" evidence="2">
    <location>
        <begin position="79"/>
        <end position="308"/>
    </location>
</feature>
<keyword evidence="1" id="KW-0812">Transmembrane</keyword>
<dbReference type="PANTHER" id="PTHR43581">
    <property type="entry name" value="ATP/GTP PHOSPHATASE"/>
    <property type="match status" value="1"/>
</dbReference>
<dbReference type="Proteomes" id="UP000660270">
    <property type="component" value="Unassembled WGS sequence"/>
</dbReference>
<evidence type="ECO:0000313" key="4">
    <source>
        <dbReference type="Proteomes" id="UP000660270"/>
    </source>
</evidence>
<keyword evidence="1" id="KW-0472">Membrane</keyword>
<feature type="transmembrane region" description="Helical" evidence="1">
    <location>
        <begin position="125"/>
        <end position="146"/>
    </location>
</feature>
<proteinExistence type="predicted"/>
<dbReference type="PANTHER" id="PTHR43581:SF2">
    <property type="entry name" value="EXCINUCLEASE ATPASE SUBUNIT"/>
    <property type="match status" value="1"/>
</dbReference>
<dbReference type="Pfam" id="PF13175">
    <property type="entry name" value="AAA_15"/>
    <property type="match status" value="1"/>
</dbReference>
<dbReference type="SUPFAM" id="SSF52540">
    <property type="entry name" value="P-loop containing nucleoside triphosphate hydrolases"/>
    <property type="match status" value="1"/>
</dbReference>